<proteinExistence type="predicted"/>
<feature type="compositionally biased region" description="Basic residues" evidence="1">
    <location>
        <begin position="117"/>
        <end position="127"/>
    </location>
</feature>
<feature type="region of interest" description="Disordered" evidence="1">
    <location>
        <begin position="39"/>
        <end position="100"/>
    </location>
</feature>
<protein>
    <submittedName>
        <fullName evidence="2">Uncharacterized protein</fullName>
    </submittedName>
</protein>
<feature type="compositionally biased region" description="Acidic residues" evidence="1">
    <location>
        <begin position="79"/>
        <end position="100"/>
    </location>
</feature>
<evidence type="ECO:0000313" key="2">
    <source>
        <dbReference type="EMBL" id="KAH0741117.1"/>
    </source>
</evidence>
<sequence length="186" mass="20320">MGYLSLLIMIRSAYYCASTISFFYCASTFPSIVPPSSIVPPPSSSTVPPPSPSTVPPPSPSTVPPSSSVPSSDPIIDNDPTDDEVADELGSEGDINEDIEVNSDVYQEYIDIRTRKRHFKRPQRRSRNTTSDQINVDEKGPDIGYNETNIGIRESLVGKLGGDEPYYLSDKAPTFEINDEIGWGDG</sequence>
<evidence type="ECO:0000256" key="1">
    <source>
        <dbReference type="SAM" id="MobiDB-lite"/>
    </source>
</evidence>
<feature type="compositionally biased region" description="Pro residues" evidence="1">
    <location>
        <begin position="39"/>
        <end position="63"/>
    </location>
</feature>
<name>A0ABQ7U2G5_SOLTU</name>
<evidence type="ECO:0000313" key="3">
    <source>
        <dbReference type="Proteomes" id="UP000826656"/>
    </source>
</evidence>
<feature type="compositionally biased region" description="Low complexity" evidence="1">
    <location>
        <begin position="64"/>
        <end position="78"/>
    </location>
</feature>
<accession>A0ABQ7U2G5</accession>
<organism evidence="2 3">
    <name type="scientific">Solanum tuberosum</name>
    <name type="common">Potato</name>
    <dbReference type="NCBI Taxonomy" id="4113"/>
    <lineage>
        <taxon>Eukaryota</taxon>
        <taxon>Viridiplantae</taxon>
        <taxon>Streptophyta</taxon>
        <taxon>Embryophyta</taxon>
        <taxon>Tracheophyta</taxon>
        <taxon>Spermatophyta</taxon>
        <taxon>Magnoliopsida</taxon>
        <taxon>eudicotyledons</taxon>
        <taxon>Gunneridae</taxon>
        <taxon>Pentapetalae</taxon>
        <taxon>asterids</taxon>
        <taxon>lamiids</taxon>
        <taxon>Solanales</taxon>
        <taxon>Solanaceae</taxon>
        <taxon>Solanoideae</taxon>
        <taxon>Solaneae</taxon>
        <taxon>Solanum</taxon>
    </lineage>
</organism>
<feature type="region of interest" description="Disordered" evidence="1">
    <location>
        <begin position="117"/>
        <end position="145"/>
    </location>
</feature>
<keyword evidence="3" id="KW-1185">Reference proteome</keyword>
<dbReference type="EMBL" id="JAIVGD010000026">
    <property type="protein sequence ID" value="KAH0741117.1"/>
    <property type="molecule type" value="Genomic_DNA"/>
</dbReference>
<dbReference type="Proteomes" id="UP000826656">
    <property type="component" value="Unassembled WGS sequence"/>
</dbReference>
<reference evidence="2 3" key="1">
    <citation type="journal article" date="2021" name="bioRxiv">
        <title>Chromosome-scale and haplotype-resolved genome assembly of a tetraploid potato cultivar.</title>
        <authorList>
            <person name="Sun H."/>
            <person name="Jiao W.-B."/>
            <person name="Krause K."/>
            <person name="Campoy J.A."/>
            <person name="Goel M."/>
            <person name="Folz-Donahue K."/>
            <person name="Kukat C."/>
            <person name="Huettel B."/>
            <person name="Schneeberger K."/>
        </authorList>
    </citation>
    <scope>NUCLEOTIDE SEQUENCE [LARGE SCALE GENOMIC DNA]</scope>
    <source>
        <strain evidence="2">SolTubOtavaFocal</strain>
        <tissue evidence="2">Leaves</tissue>
    </source>
</reference>
<gene>
    <name evidence="2" type="ORF">KY290_034160</name>
</gene>
<comment type="caution">
    <text evidence="2">The sequence shown here is derived from an EMBL/GenBank/DDBJ whole genome shotgun (WGS) entry which is preliminary data.</text>
</comment>